<evidence type="ECO:0000256" key="1">
    <source>
        <dbReference type="SAM" id="MobiDB-lite"/>
    </source>
</evidence>
<feature type="compositionally biased region" description="Basic and acidic residues" evidence="1">
    <location>
        <begin position="157"/>
        <end position="190"/>
    </location>
</feature>
<evidence type="ECO:0000313" key="3">
    <source>
        <dbReference type="Proteomes" id="UP001189429"/>
    </source>
</evidence>
<sequence length="223" mass="26562">MSHAWFCDRLEMNDVIDPGRYLDEIRQSSISVCFRRDEVRCNPRRCVYGCKVHLPHFEMQKSTKGKGKGKDGKDWHKSYEWEDWKKPYREPFEGSRHHQDTEARWEDHRGERRGEDRRDWNGRDWNAEEVESEHAGEYGSRRRVRKLDTQRLNLTDDMSRRDMLDPGPYEEGKGRADDWEAHGGPRRRDERWASDHLGVELAPRFLAGALRRCFAPLRVRVPA</sequence>
<reference evidence="2" key="1">
    <citation type="submission" date="2023-10" db="EMBL/GenBank/DDBJ databases">
        <authorList>
            <person name="Chen Y."/>
            <person name="Shah S."/>
            <person name="Dougan E. K."/>
            <person name="Thang M."/>
            <person name="Chan C."/>
        </authorList>
    </citation>
    <scope>NUCLEOTIDE SEQUENCE [LARGE SCALE GENOMIC DNA]</scope>
</reference>
<feature type="region of interest" description="Disordered" evidence="1">
    <location>
        <begin position="90"/>
        <end position="120"/>
    </location>
</feature>
<gene>
    <name evidence="2" type="ORF">PCOR1329_LOCUS17504</name>
</gene>
<accession>A0ABN9R5Q4</accession>
<organism evidence="2 3">
    <name type="scientific">Prorocentrum cordatum</name>
    <dbReference type="NCBI Taxonomy" id="2364126"/>
    <lineage>
        <taxon>Eukaryota</taxon>
        <taxon>Sar</taxon>
        <taxon>Alveolata</taxon>
        <taxon>Dinophyceae</taxon>
        <taxon>Prorocentrales</taxon>
        <taxon>Prorocentraceae</taxon>
        <taxon>Prorocentrum</taxon>
    </lineage>
</organism>
<evidence type="ECO:0000313" key="2">
    <source>
        <dbReference type="EMBL" id="CAK0813672.1"/>
    </source>
</evidence>
<keyword evidence="3" id="KW-1185">Reference proteome</keyword>
<proteinExistence type="predicted"/>
<feature type="region of interest" description="Disordered" evidence="1">
    <location>
        <begin position="154"/>
        <end position="190"/>
    </location>
</feature>
<dbReference type="Proteomes" id="UP001189429">
    <property type="component" value="Unassembled WGS sequence"/>
</dbReference>
<protein>
    <submittedName>
        <fullName evidence="2">Uncharacterized protein</fullName>
    </submittedName>
</protein>
<name>A0ABN9R5Q4_9DINO</name>
<comment type="caution">
    <text evidence="2">The sequence shown here is derived from an EMBL/GenBank/DDBJ whole genome shotgun (WGS) entry which is preliminary data.</text>
</comment>
<dbReference type="EMBL" id="CAUYUJ010005446">
    <property type="protein sequence ID" value="CAK0813672.1"/>
    <property type="molecule type" value="Genomic_DNA"/>
</dbReference>